<keyword evidence="3" id="KW-1185">Reference proteome</keyword>
<dbReference type="OrthoDB" id="3253043at2"/>
<proteinExistence type="predicted"/>
<dbReference type="InterPro" id="IPR008254">
    <property type="entry name" value="Flavodoxin/NO_synth"/>
</dbReference>
<name>A0A4Q7MKH0_9MICO</name>
<accession>A0A4Q7MKH0</accession>
<dbReference type="PROSITE" id="PS50902">
    <property type="entry name" value="FLAVODOXIN_LIKE"/>
    <property type="match status" value="1"/>
</dbReference>
<comment type="caution">
    <text evidence="2">The sequence shown here is derived from an EMBL/GenBank/DDBJ whole genome shotgun (WGS) entry which is preliminary data.</text>
</comment>
<evidence type="ECO:0000313" key="2">
    <source>
        <dbReference type="EMBL" id="RZS68776.1"/>
    </source>
</evidence>
<evidence type="ECO:0000259" key="1">
    <source>
        <dbReference type="PROSITE" id="PS50902"/>
    </source>
</evidence>
<gene>
    <name evidence="2" type="ORF">EV187_1214</name>
</gene>
<dbReference type="GO" id="GO:0010181">
    <property type="term" value="F:FMN binding"/>
    <property type="evidence" value="ECO:0007669"/>
    <property type="project" value="InterPro"/>
</dbReference>
<dbReference type="RefSeq" id="WP_130352039.1">
    <property type="nucleotide sequence ID" value="NZ_SGWY01000001.1"/>
</dbReference>
<feature type="domain" description="Flavodoxin-like" evidence="1">
    <location>
        <begin position="3"/>
        <end position="160"/>
    </location>
</feature>
<sequence>MRTLIVVESIWGNTEAIARAIAAGVGGDVEVVDADAASPVVPDDLDLLVVGGPTHAFSMSTATTRESARQQGAERIPVRGIREWIEGLAAPGRHMRVATFDTRTVSPRLPGSAAKKALKRLVALGFQPVAKAETFGVHGYSGPLADGEESRAQAWGRTIASAVAG</sequence>
<dbReference type="AlphaFoldDB" id="A0A4Q7MKH0"/>
<organism evidence="2 3">
    <name type="scientific">Agromyces ramosus</name>
    <dbReference type="NCBI Taxonomy" id="33879"/>
    <lineage>
        <taxon>Bacteria</taxon>
        <taxon>Bacillati</taxon>
        <taxon>Actinomycetota</taxon>
        <taxon>Actinomycetes</taxon>
        <taxon>Micrococcales</taxon>
        <taxon>Microbacteriaceae</taxon>
        <taxon>Agromyces</taxon>
    </lineage>
</organism>
<protein>
    <submittedName>
        <fullName evidence="2">Flavodoxin</fullName>
    </submittedName>
</protein>
<dbReference type="SUPFAM" id="SSF52218">
    <property type="entry name" value="Flavoproteins"/>
    <property type="match status" value="1"/>
</dbReference>
<dbReference type="Gene3D" id="3.40.50.360">
    <property type="match status" value="1"/>
</dbReference>
<evidence type="ECO:0000313" key="3">
    <source>
        <dbReference type="Proteomes" id="UP000293289"/>
    </source>
</evidence>
<reference evidence="2 3" key="1">
    <citation type="submission" date="2019-02" db="EMBL/GenBank/DDBJ databases">
        <title>Genomic Encyclopedia of Type Strains, Phase IV (KMG-IV): sequencing the most valuable type-strain genomes for metagenomic binning, comparative biology and taxonomic classification.</title>
        <authorList>
            <person name="Goeker M."/>
        </authorList>
    </citation>
    <scope>NUCLEOTIDE SEQUENCE [LARGE SCALE GENOMIC DNA]</scope>
    <source>
        <strain evidence="2 3">DSM 43045</strain>
    </source>
</reference>
<dbReference type="EMBL" id="SGWY01000001">
    <property type="protein sequence ID" value="RZS68776.1"/>
    <property type="molecule type" value="Genomic_DNA"/>
</dbReference>
<dbReference type="InterPro" id="IPR029039">
    <property type="entry name" value="Flavoprotein-like_sf"/>
</dbReference>
<dbReference type="Proteomes" id="UP000293289">
    <property type="component" value="Unassembled WGS sequence"/>
</dbReference>